<keyword evidence="5" id="KW-0539">Nucleus</keyword>
<feature type="compositionally biased region" description="Polar residues" evidence="6">
    <location>
        <begin position="385"/>
        <end position="394"/>
    </location>
</feature>
<dbReference type="GO" id="GO:0005737">
    <property type="term" value="C:cytoplasm"/>
    <property type="evidence" value="ECO:0007669"/>
    <property type="project" value="TreeGrafter"/>
</dbReference>
<comment type="subcellular location">
    <subcellularLocation>
        <location evidence="1">Nucleus</location>
    </subcellularLocation>
</comment>
<dbReference type="SUPFAM" id="SSF56399">
    <property type="entry name" value="ADP-ribosylation"/>
    <property type="match status" value="1"/>
</dbReference>
<dbReference type="PANTHER" id="PTHR14453:SF67">
    <property type="entry name" value="POLY [ADP-RIBOSE] POLYMERASE"/>
    <property type="match status" value="1"/>
</dbReference>
<dbReference type="GO" id="GO:0016757">
    <property type="term" value="F:glycosyltransferase activity"/>
    <property type="evidence" value="ECO:0007669"/>
    <property type="project" value="UniProtKB-KW"/>
</dbReference>
<feature type="domain" description="Macro" evidence="7">
    <location>
        <begin position="633"/>
        <end position="805"/>
    </location>
</feature>
<sequence length="1189" mass="136738">MSSQVLEKILNLFDNFQTIGKPLQINIEQDLLPIIPLPRKIIIDLLTDERMPKIFYLSKDQNTLRLCATDQNKGGSCNSSSCDELHICKNYLLNINCLQFDNSGRCLHSHSLLTKHNKNILDELNFSSEDERTFALITHLIRISLSLNNLPNLILQTLDGQRITDNLIDLWLNDHKPFLRDKKLINENTVQLIFEDDEIASMMENFIMENHRRKVLIKKNLSFDEISFLNKSKINEKNFNKQSKIFQIQDQLISNSNYDRQEKDLDNEVESSTSQSSSTFAQQFKSNEIDVYLNKSPSEYSNRIATFGRGRGKKQLNNVPPSPSLSSKENLSCLYNSTSPEISRKNQLPSLDSLKTNEKKIIFSQRLYSMKIEDTSQRTKPKLVDNNTNTTSEINNKEKSHVVDKFSYHSTSQLNNSSYSTKFEQQENNQYEIHNHNSPPNNDSSGVNSPQNVSSMCSDVNSKTRFVLRGYDTKRKEKSIVRQRSQTPVNYIYKKQFTDQHLCYLLGPGKEHIVENDQCQILAFLPSGYCLLANIEQGKDIEKRLYSILPDTLNIETLKINNHLALLVCSPAAEYIFQQSQTYYAIVTEPSQVHVNIDVINESTTNQKRSSPISTKNSASSSIDKDDSHQFSSDGKFHISATDSSMSVISGDISQIPVDMMICVSTSNNLRESILRRAGIQIESQYKERYRPTDALLLDGGSTAARKILFVPWQTEVEQTETTKTQKSLSDLIKWCIEQAHQRKMKSISFPPIGTGQLGLDPAFVCEAMISAASERLHQYKMDVLFVIYSSTGLNSHHDDDECYQIFRIYLDSLNEQIKSIKVATSAINNKQRMSKSFDMDKKSIQRKILGKRVLTLSNSSNIIEYHHLLINSLENLIYEKIFDLSLIESSLIDKIDLLIDICLQYHVHPRIDFVRKELRLSGDKDSCFQCFSNLRHDKRVHQYTYVFTQHGEKSDENKINSFISLKIDEAFAVEESNICVNDNDQTILNIDLNHLQIKINGSRESAYLIKRRINLDSEIKIPSSWSSSLLMIRTNEISKSSYESLQCFPVFNQTMAKDSWQIERIDSIENYPLYIHFMNKRTQDSQLYFHGCSYSSIQSIIHYGLHSTNASIYGDKFENQSIRSICLTRDAFNSHLYGSRRSTDGKHYIFALQLAKYDLNDDFILLQNEDTHLALPTHLIVYQRRKNN</sequence>
<reference evidence="8" key="1">
    <citation type="submission" date="2021-02" db="EMBL/GenBank/DDBJ databases">
        <authorList>
            <person name="Nowell W R."/>
        </authorList>
    </citation>
    <scope>NUCLEOTIDE SEQUENCE</scope>
</reference>
<feature type="compositionally biased region" description="Polar residues" evidence="6">
    <location>
        <begin position="606"/>
        <end position="622"/>
    </location>
</feature>
<evidence type="ECO:0000256" key="4">
    <source>
        <dbReference type="ARBA" id="ARBA00023027"/>
    </source>
</evidence>
<feature type="compositionally biased region" description="Polar residues" evidence="6">
    <location>
        <begin position="446"/>
        <end position="458"/>
    </location>
</feature>
<evidence type="ECO:0000256" key="6">
    <source>
        <dbReference type="SAM" id="MobiDB-lite"/>
    </source>
</evidence>
<dbReference type="InterPro" id="IPR052056">
    <property type="entry name" value="Mono-ARTD/PARP"/>
</dbReference>
<evidence type="ECO:0000256" key="3">
    <source>
        <dbReference type="ARBA" id="ARBA00022679"/>
    </source>
</evidence>
<dbReference type="Gene3D" id="3.40.220.10">
    <property type="entry name" value="Leucine Aminopeptidase, subunit E, domain 1"/>
    <property type="match status" value="1"/>
</dbReference>
<accession>A0A816TXX9</accession>
<dbReference type="GO" id="GO:0005634">
    <property type="term" value="C:nucleus"/>
    <property type="evidence" value="ECO:0007669"/>
    <property type="project" value="UniProtKB-SubCell"/>
</dbReference>
<dbReference type="Pfam" id="PF01661">
    <property type="entry name" value="Macro"/>
    <property type="match status" value="1"/>
</dbReference>
<comment type="caution">
    <text evidence="8">The sequence shown here is derived from an EMBL/GenBank/DDBJ whole genome shotgun (WGS) entry which is preliminary data.</text>
</comment>
<proteinExistence type="predicted"/>
<keyword evidence="3" id="KW-0808">Transferase</keyword>
<dbReference type="PROSITE" id="PS51154">
    <property type="entry name" value="MACRO"/>
    <property type="match status" value="1"/>
</dbReference>
<evidence type="ECO:0000313" key="8">
    <source>
        <dbReference type="EMBL" id="CAF2105220.1"/>
    </source>
</evidence>
<dbReference type="PANTHER" id="PTHR14453">
    <property type="entry name" value="PARP/ZINC FINGER CCCH TYPE DOMAIN CONTAINING PROTEIN"/>
    <property type="match status" value="1"/>
</dbReference>
<dbReference type="Gene3D" id="3.90.228.10">
    <property type="match status" value="1"/>
</dbReference>
<evidence type="ECO:0000259" key="7">
    <source>
        <dbReference type="PROSITE" id="PS51154"/>
    </source>
</evidence>
<feature type="region of interest" description="Disordered" evidence="6">
    <location>
        <begin position="311"/>
        <end position="331"/>
    </location>
</feature>
<evidence type="ECO:0000313" key="9">
    <source>
        <dbReference type="Proteomes" id="UP000663856"/>
    </source>
</evidence>
<evidence type="ECO:0000256" key="2">
    <source>
        <dbReference type="ARBA" id="ARBA00022676"/>
    </source>
</evidence>
<dbReference type="SUPFAM" id="SSF52949">
    <property type="entry name" value="Macro domain-like"/>
    <property type="match status" value="1"/>
</dbReference>
<protein>
    <recommendedName>
        <fullName evidence="7">Macro domain-containing protein</fullName>
    </recommendedName>
</protein>
<name>A0A816TXX9_9BILA</name>
<organism evidence="8 9">
    <name type="scientific">Rotaria magnacalcarata</name>
    <dbReference type="NCBI Taxonomy" id="392030"/>
    <lineage>
        <taxon>Eukaryota</taxon>
        <taxon>Metazoa</taxon>
        <taxon>Spiralia</taxon>
        <taxon>Gnathifera</taxon>
        <taxon>Rotifera</taxon>
        <taxon>Eurotatoria</taxon>
        <taxon>Bdelloidea</taxon>
        <taxon>Philodinida</taxon>
        <taxon>Philodinidae</taxon>
        <taxon>Rotaria</taxon>
    </lineage>
</organism>
<keyword evidence="4" id="KW-0520">NAD</keyword>
<gene>
    <name evidence="8" type="ORF">WKI299_LOCUS21220</name>
</gene>
<dbReference type="InterPro" id="IPR043472">
    <property type="entry name" value="Macro_dom-like"/>
</dbReference>
<feature type="region of interest" description="Disordered" evidence="6">
    <location>
        <begin position="432"/>
        <end position="458"/>
    </location>
</feature>
<evidence type="ECO:0000256" key="5">
    <source>
        <dbReference type="ARBA" id="ARBA00023242"/>
    </source>
</evidence>
<dbReference type="InterPro" id="IPR002589">
    <property type="entry name" value="Macro_dom"/>
</dbReference>
<dbReference type="AlphaFoldDB" id="A0A816TXX9"/>
<dbReference type="EMBL" id="CAJNRF010008825">
    <property type="protein sequence ID" value="CAF2105220.1"/>
    <property type="molecule type" value="Genomic_DNA"/>
</dbReference>
<dbReference type="GO" id="GO:0003714">
    <property type="term" value="F:transcription corepressor activity"/>
    <property type="evidence" value="ECO:0007669"/>
    <property type="project" value="TreeGrafter"/>
</dbReference>
<keyword evidence="2" id="KW-0328">Glycosyltransferase</keyword>
<feature type="region of interest" description="Disordered" evidence="6">
    <location>
        <begin position="606"/>
        <end position="633"/>
    </location>
</feature>
<feature type="region of interest" description="Disordered" evidence="6">
    <location>
        <begin position="373"/>
        <end position="402"/>
    </location>
</feature>
<feature type="compositionally biased region" description="Low complexity" evidence="6">
    <location>
        <begin position="436"/>
        <end position="445"/>
    </location>
</feature>
<dbReference type="GO" id="GO:0010629">
    <property type="term" value="P:negative regulation of gene expression"/>
    <property type="evidence" value="ECO:0007669"/>
    <property type="project" value="TreeGrafter"/>
</dbReference>
<evidence type="ECO:0000256" key="1">
    <source>
        <dbReference type="ARBA" id="ARBA00004123"/>
    </source>
</evidence>
<dbReference type="Proteomes" id="UP000663856">
    <property type="component" value="Unassembled WGS sequence"/>
</dbReference>